<evidence type="ECO:0000313" key="2">
    <source>
        <dbReference type="Proteomes" id="UP000239415"/>
    </source>
</evidence>
<reference evidence="1 2" key="1">
    <citation type="submission" date="2018-03" db="EMBL/GenBank/DDBJ databases">
        <title>Genomic Encyclopedia of Archaeal and Bacterial Type Strains, Phase II (KMG-II): from individual species to whole genera.</title>
        <authorList>
            <person name="Goeker M."/>
        </authorList>
    </citation>
    <scope>NUCLEOTIDE SEQUENCE [LARGE SCALE GENOMIC DNA]</scope>
    <source>
        <strain evidence="1 2">DSM 43146</strain>
    </source>
</reference>
<protein>
    <submittedName>
        <fullName evidence="1">Uncharacterized protein</fullName>
    </submittedName>
</protein>
<sequence length="226" mass="25024">MGLRALIGVEGADGRYKARPVHYDGCPDVIVPALSHLVFQVCGGDDQIAVEELLGCAWERIHLHTGTANRPAKITLIPSPNLATYPAATAAIGDGQVWDREWAYLFGGRRLHVYLGVDLLKGGQVWEPWACWPITDLPSLPRAEVLEVQKRGYQRQREQSAEARYAAIIAERYGIPRAEIANIWEELEADEVSLLGLDPHGGPYYLSDLTGGDRAALREARMRGTW</sequence>
<proteinExistence type="predicted"/>
<dbReference type="RefSeq" id="WP_146168960.1">
    <property type="nucleotide sequence ID" value="NZ_BOMO01000024.1"/>
</dbReference>
<dbReference type="AlphaFoldDB" id="A0A2T0KPB8"/>
<organism evidence="1 2">
    <name type="scientific">Actinoplanes italicus</name>
    <dbReference type="NCBI Taxonomy" id="113567"/>
    <lineage>
        <taxon>Bacteria</taxon>
        <taxon>Bacillati</taxon>
        <taxon>Actinomycetota</taxon>
        <taxon>Actinomycetes</taxon>
        <taxon>Micromonosporales</taxon>
        <taxon>Micromonosporaceae</taxon>
        <taxon>Actinoplanes</taxon>
    </lineage>
</organism>
<dbReference type="OrthoDB" id="3355617at2"/>
<dbReference type="Proteomes" id="UP000239415">
    <property type="component" value="Unassembled WGS sequence"/>
</dbReference>
<comment type="caution">
    <text evidence="1">The sequence shown here is derived from an EMBL/GenBank/DDBJ whole genome shotgun (WGS) entry which is preliminary data.</text>
</comment>
<evidence type="ECO:0000313" key="1">
    <source>
        <dbReference type="EMBL" id="PRX25578.1"/>
    </source>
</evidence>
<dbReference type="EMBL" id="PVMZ01000001">
    <property type="protein sequence ID" value="PRX25578.1"/>
    <property type="molecule type" value="Genomic_DNA"/>
</dbReference>
<keyword evidence="2" id="KW-1185">Reference proteome</keyword>
<gene>
    <name evidence="1" type="ORF">CLV67_101295</name>
</gene>
<name>A0A2T0KPB8_9ACTN</name>
<accession>A0A2T0KPB8</accession>